<reference evidence="9" key="1">
    <citation type="submission" date="2021-03" db="EMBL/GenBank/DDBJ databases">
        <title>Evolutionary innovations through gain and loss of genes in the ectomycorrhizal Boletales.</title>
        <authorList>
            <person name="Wu G."/>
            <person name="Miyauchi S."/>
            <person name="Morin E."/>
            <person name="Yang Z.-L."/>
            <person name="Xu J."/>
            <person name="Martin F.M."/>
        </authorList>
    </citation>
    <scope>NUCLEOTIDE SEQUENCE</scope>
    <source>
        <strain evidence="9">BR01</strain>
    </source>
</reference>
<dbReference type="GO" id="GO:0042254">
    <property type="term" value="P:ribosome biogenesis"/>
    <property type="evidence" value="ECO:0007669"/>
    <property type="project" value="TreeGrafter"/>
</dbReference>
<feature type="repeat" description="WD" evidence="6">
    <location>
        <begin position="325"/>
        <end position="359"/>
    </location>
</feature>
<dbReference type="Gene3D" id="2.130.10.10">
    <property type="entry name" value="YVTN repeat-like/Quinoprotein amine dehydrogenase"/>
    <property type="match status" value="1"/>
</dbReference>
<dbReference type="InterPro" id="IPR020472">
    <property type="entry name" value="WD40_PAC1"/>
</dbReference>
<dbReference type="InterPro" id="IPR051972">
    <property type="entry name" value="Glutamate-rich_WD_repeat"/>
</dbReference>
<feature type="domain" description="Histone-binding protein RBBP4-like N-terminal" evidence="7">
    <location>
        <begin position="32"/>
        <end position="100"/>
    </location>
</feature>
<dbReference type="Pfam" id="PF23609">
    <property type="entry name" value="Beta-prop_EIPR1"/>
    <property type="match status" value="1"/>
</dbReference>
<dbReference type="SMART" id="SM00320">
    <property type="entry name" value="WD40"/>
    <property type="match status" value="5"/>
</dbReference>
<dbReference type="PRINTS" id="PR00320">
    <property type="entry name" value="GPROTEINBRPT"/>
</dbReference>
<evidence type="ECO:0000256" key="5">
    <source>
        <dbReference type="ARBA" id="ARBA00040876"/>
    </source>
</evidence>
<dbReference type="PROSITE" id="PS50082">
    <property type="entry name" value="WD_REPEATS_2"/>
    <property type="match status" value="3"/>
</dbReference>
<dbReference type="InterPro" id="IPR001680">
    <property type="entry name" value="WD40_rpt"/>
</dbReference>
<dbReference type="InterPro" id="IPR019775">
    <property type="entry name" value="WD40_repeat_CS"/>
</dbReference>
<evidence type="ECO:0000313" key="10">
    <source>
        <dbReference type="Proteomes" id="UP000683000"/>
    </source>
</evidence>
<dbReference type="InterPro" id="IPR015943">
    <property type="entry name" value="WD40/YVTN_repeat-like_dom_sf"/>
</dbReference>
<dbReference type="AlphaFoldDB" id="A0A8I3AF20"/>
<dbReference type="PANTHER" id="PTHR45903">
    <property type="entry name" value="GLUTAMATE-RICH WD REPEAT-CONTAINING PROTEIN 1"/>
    <property type="match status" value="1"/>
</dbReference>
<comment type="caution">
    <text evidence="9">The sequence shown here is derived from an EMBL/GenBank/DDBJ whole genome shotgun (WGS) entry which is preliminary data.</text>
</comment>
<comment type="subcellular location">
    <subcellularLocation>
        <location evidence="1">Nucleus</location>
    </subcellularLocation>
</comment>
<dbReference type="Pfam" id="PF12265">
    <property type="entry name" value="CAF1C_H4-bd"/>
    <property type="match status" value="1"/>
</dbReference>
<protein>
    <recommendedName>
        <fullName evidence="5">Glutamate-rich WD repeat-containing protein 1</fullName>
    </recommendedName>
</protein>
<dbReference type="PROSITE" id="PS00678">
    <property type="entry name" value="WD_REPEATS_1"/>
    <property type="match status" value="1"/>
</dbReference>
<feature type="repeat" description="WD" evidence="6">
    <location>
        <begin position="272"/>
        <end position="308"/>
    </location>
</feature>
<dbReference type="GO" id="GO:0005730">
    <property type="term" value="C:nucleolus"/>
    <property type="evidence" value="ECO:0007669"/>
    <property type="project" value="TreeGrafter"/>
</dbReference>
<dbReference type="OrthoDB" id="2161379at2759"/>
<dbReference type="InterPro" id="IPR036322">
    <property type="entry name" value="WD40_repeat_dom_sf"/>
</dbReference>
<evidence type="ECO:0000259" key="8">
    <source>
        <dbReference type="Pfam" id="PF23609"/>
    </source>
</evidence>
<keyword evidence="10" id="KW-1185">Reference proteome</keyword>
<gene>
    <name evidence="9" type="ORF">JVT61DRAFT_5398</name>
</gene>
<evidence type="ECO:0000256" key="4">
    <source>
        <dbReference type="ARBA" id="ARBA00023242"/>
    </source>
</evidence>
<sequence>MDIDEVLPAVEESEEQPLLEAFIPGTHTLAKDEILEPDDSVYIMRHSMDVTWSCLSFDILRDSLGDERQRYPATAYVVAGTQAARTDQNELSVFKISSLHRTQRDGGLFGVNRVRTQPLSPSVPLVPVSQPYYTATWAESGKVHIWDIRPLIESLDVPGYAWEKSRTNRPTFTINSHGRTEGFAMDWAASAATNPSALRLLTGDIHSKIYLTTSTPSGFNALAQPFTSHTSSVEDIQWSPSEPTVFASCSADHSIQIWDVRSKGRKSVTGIDPAHESDVNVISWNKSTHYLLISGGDDGAIKVWDLRNVSKPGSPRQVPSPVAAFTWHHGPITSIEWHPTEDSVFAASGADDQVTLWDLGVEQDDEEIGSSMNETRESGREVPPQLLFVHQGQRDVKEIHWHPQIPGAVITTALDGFNIFKTISV</sequence>
<evidence type="ECO:0000256" key="3">
    <source>
        <dbReference type="ARBA" id="ARBA00022737"/>
    </source>
</evidence>
<dbReference type="SUPFAM" id="SSF50978">
    <property type="entry name" value="WD40 repeat-like"/>
    <property type="match status" value="1"/>
</dbReference>
<evidence type="ECO:0000256" key="2">
    <source>
        <dbReference type="ARBA" id="ARBA00022574"/>
    </source>
</evidence>
<dbReference type="InterPro" id="IPR022052">
    <property type="entry name" value="Histone-bd_RBBP4-like_N"/>
</dbReference>
<accession>A0A8I3AF20</accession>
<dbReference type="PANTHER" id="PTHR45903:SF1">
    <property type="entry name" value="GLUTAMATE-RICH WD REPEAT-CONTAINING PROTEIN 1"/>
    <property type="match status" value="1"/>
</dbReference>
<evidence type="ECO:0000256" key="6">
    <source>
        <dbReference type="PROSITE-ProRule" id="PRU00221"/>
    </source>
</evidence>
<name>A0A8I3AF20_9AGAM</name>
<evidence type="ECO:0000313" key="9">
    <source>
        <dbReference type="EMBL" id="KAG6381003.1"/>
    </source>
</evidence>
<keyword evidence="3" id="KW-0677">Repeat</keyword>
<evidence type="ECO:0000259" key="7">
    <source>
        <dbReference type="Pfam" id="PF12265"/>
    </source>
</evidence>
<feature type="domain" description="EIPR1-like beta-propeller" evidence="8">
    <location>
        <begin position="228"/>
        <end position="357"/>
    </location>
</feature>
<organism evidence="9 10">
    <name type="scientific">Boletus reticuloceps</name>
    <dbReference type="NCBI Taxonomy" id="495285"/>
    <lineage>
        <taxon>Eukaryota</taxon>
        <taxon>Fungi</taxon>
        <taxon>Dikarya</taxon>
        <taxon>Basidiomycota</taxon>
        <taxon>Agaricomycotina</taxon>
        <taxon>Agaricomycetes</taxon>
        <taxon>Agaricomycetidae</taxon>
        <taxon>Boletales</taxon>
        <taxon>Boletineae</taxon>
        <taxon>Boletaceae</taxon>
        <taxon>Boletoideae</taxon>
        <taxon>Boletus</taxon>
    </lineage>
</organism>
<evidence type="ECO:0000256" key="1">
    <source>
        <dbReference type="ARBA" id="ARBA00004123"/>
    </source>
</evidence>
<dbReference type="Proteomes" id="UP000683000">
    <property type="component" value="Unassembled WGS sequence"/>
</dbReference>
<dbReference type="PROSITE" id="PS50294">
    <property type="entry name" value="WD_REPEATS_REGION"/>
    <property type="match status" value="3"/>
</dbReference>
<dbReference type="EMBL" id="JAGFBS010000002">
    <property type="protein sequence ID" value="KAG6381003.1"/>
    <property type="molecule type" value="Genomic_DNA"/>
</dbReference>
<keyword evidence="2 6" id="KW-0853">WD repeat</keyword>
<dbReference type="InterPro" id="IPR059104">
    <property type="entry name" value="Beta-prop_EIPR1-like"/>
</dbReference>
<proteinExistence type="predicted"/>
<keyword evidence="4" id="KW-0539">Nucleus</keyword>
<feature type="repeat" description="WD" evidence="6">
    <location>
        <begin position="226"/>
        <end position="268"/>
    </location>
</feature>